<dbReference type="Proteomes" id="UP001236239">
    <property type="component" value="Unassembled WGS sequence"/>
</dbReference>
<dbReference type="PANTHER" id="PTHR37841">
    <property type="entry name" value="GLR2918 PROTEIN"/>
    <property type="match status" value="1"/>
</dbReference>
<gene>
    <name evidence="2" type="ORF">QJU93_05985</name>
</gene>
<dbReference type="PANTHER" id="PTHR37841:SF1">
    <property type="entry name" value="DUF3298 DOMAIN-CONTAINING PROTEIN"/>
    <property type="match status" value="1"/>
</dbReference>
<reference evidence="2" key="1">
    <citation type="journal article" date="2023" name="Front. Microbiol.">
        <title>Phylogeography and host specificity of Pasteurellaceae pathogenic to sea-farmed fish in the north-east Atlantic.</title>
        <authorList>
            <person name="Gulla S."/>
            <person name="Colquhoun D.J."/>
            <person name="Olsen A.B."/>
            <person name="Spilsberg B."/>
            <person name="Lagesen K."/>
            <person name="Aakesson C.P."/>
            <person name="Strom S."/>
            <person name="Manji F."/>
            <person name="Birkbeck T.H."/>
            <person name="Nilsen H.K."/>
        </authorList>
    </citation>
    <scope>NUCLEOTIDE SEQUENCE</scope>
    <source>
        <strain evidence="2">TW16_20</strain>
    </source>
</reference>
<evidence type="ECO:0000313" key="2">
    <source>
        <dbReference type="EMBL" id="MDP8172901.1"/>
    </source>
</evidence>
<name>A0AAJ6N9Y2_9PAST</name>
<dbReference type="RefSeq" id="WP_306373999.1">
    <property type="nucleotide sequence ID" value="NZ_JASAYK010000003.1"/>
</dbReference>
<dbReference type="EMBL" id="JASAYQ010000008">
    <property type="protein sequence ID" value="MDP8172901.1"/>
    <property type="molecule type" value="Genomic_DNA"/>
</dbReference>
<proteinExistence type="predicted"/>
<protein>
    <submittedName>
        <fullName evidence="2">WG repeat-containing protein</fullName>
    </submittedName>
</protein>
<feature type="signal peptide" evidence="1">
    <location>
        <begin position="1"/>
        <end position="26"/>
    </location>
</feature>
<accession>A0AAJ6N9Y2</accession>
<dbReference type="AlphaFoldDB" id="A0AAJ6N9Y2"/>
<keyword evidence="1" id="KW-0732">Signal</keyword>
<dbReference type="Pfam" id="PF14903">
    <property type="entry name" value="WG_beta_rep"/>
    <property type="match status" value="9"/>
</dbReference>
<sequence length="640" mass="74053">MKFLFNTTKYCLIIFCIISTSFSIFAIETAELEKPSSSKISLKKIFRDIKYDNIHPFYNGLALVEKDNKFGYINSDGDIVIPIKYVWATRFHNGRSFVVKENFEGHQKIALIDNMGKLLTEFKYDSAEFANRNAFELKATKDKRGKQFIFARESSYLGYDASKFDPNELIMVSENNKYGFIDTSGKEVIPLIYDSASHFNERDFDNVSRVWINEKAGLIDRRGNYILEHKYDYIQSFKNNIAYVDLKGRTEIINLNKANEVKDLLLIKKVNNDTINAQLNANCTIDKHSTGWYYGLFNPSGKLAIDCVYHHIYFLTKDFINVKLNDKEGVIDKKGKLIIPIEYEDLNLLGDKFFIVRETRSDGRFDEEYYGVFDTKGILLFPIEYEDISEIKINNHSLFVLRKKGKEALVTPTGEVIIPFKPHRIEQIKENYFLLRGRDNNTFIKVMNNKPITTAIFDPISHYTSGATEFSVYDKNKTGVIDYTGKIIIPLTEKFAYIYEFKNGLAKVISPEGRYGIIDKKGKIVIPMNYENIELPQYGLIIVTNKEKSGILNQQGELIVPLKYDAIKIEKRYLLTFNQIGREKEYSILKHNGEVIIKPTIDRLYTSVILGEPVFRIEKDGKWTLYDIDKNVIKQGVLFE</sequence>
<feature type="chain" id="PRO_5042572760" evidence="1">
    <location>
        <begin position="27"/>
        <end position="640"/>
    </location>
</feature>
<evidence type="ECO:0000256" key="1">
    <source>
        <dbReference type="SAM" id="SignalP"/>
    </source>
</evidence>
<organism evidence="2 3">
    <name type="scientific">Phocoenobacter skyensis</name>
    <dbReference type="NCBI Taxonomy" id="97481"/>
    <lineage>
        <taxon>Bacteria</taxon>
        <taxon>Pseudomonadati</taxon>
        <taxon>Pseudomonadota</taxon>
        <taxon>Gammaproteobacteria</taxon>
        <taxon>Pasteurellales</taxon>
        <taxon>Pasteurellaceae</taxon>
        <taxon>Phocoenobacter</taxon>
    </lineage>
</organism>
<evidence type="ECO:0000313" key="3">
    <source>
        <dbReference type="Proteomes" id="UP001236239"/>
    </source>
</evidence>
<dbReference type="InterPro" id="IPR032774">
    <property type="entry name" value="WG_beta_rep"/>
</dbReference>
<comment type="caution">
    <text evidence="2">The sequence shown here is derived from an EMBL/GenBank/DDBJ whole genome shotgun (WGS) entry which is preliminary data.</text>
</comment>